<dbReference type="Proteomes" id="UP000027361">
    <property type="component" value="Unassembled WGS sequence"/>
</dbReference>
<comment type="caution">
    <text evidence="2">The sequence shown here is derived from an EMBL/GenBank/DDBJ whole genome shotgun (WGS) entry which is preliminary data.</text>
</comment>
<name>A0A066V1Y4_TILAU</name>
<dbReference type="EMBL" id="JMSN01000214">
    <property type="protein sequence ID" value="KDN35451.1"/>
    <property type="molecule type" value="Genomic_DNA"/>
</dbReference>
<protein>
    <submittedName>
        <fullName evidence="2">Uncharacterized protein</fullName>
    </submittedName>
</protein>
<sequence length="188" mass="20392">MSPFPLHLSWRGTLFHQLRGLAHLINYQAARQLLRRLFQPCSFLAPALCLLLKLSLLALEYLCLLFLPSRFSLTFLLLLLFFAASLLRPFLLFLFAVPSHVLFLALALFALLGASSASWFFLSSSFLCASAVSCPSPDSPSMSPRSDMPKPSKGCAACGDCALEAKGPPKLKCDEVGTSAPKTGIAVL</sequence>
<proteinExistence type="predicted"/>
<organism evidence="2 3">
    <name type="scientific">Tilletiaria anomala (strain ATCC 24038 / CBS 436.72 / UBC 951)</name>
    <dbReference type="NCBI Taxonomy" id="1037660"/>
    <lineage>
        <taxon>Eukaryota</taxon>
        <taxon>Fungi</taxon>
        <taxon>Dikarya</taxon>
        <taxon>Basidiomycota</taxon>
        <taxon>Ustilaginomycotina</taxon>
        <taxon>Exobasidiomycetes</taxon>
        <taxon>Georgefischeriales</taxon>
        <taxon>Tilletiariaceae</taxon>
        <taxon>Tilletiaria</taxon>
    </lineage>
</organism>
<keyword evidence="1" id="KW-0812">Transmembrane</keyword>
<accession>A0A066V1Y4</accession>
<dbReference type="HOGENOM" id="CLU_1441999_0_0_1"/>
<feature type="transmembrane region" description="Helical" evidence="1">
    <location>
        <begin position="74"/>
        <end position="95"/>
    </location>
</feature>
<evidence type="ECO:0000256" key="1">
    <source>
        <dbReference type="SAM" id="Phobius"/>
    </source>
</evidence>
<keyword evidence="3" id="KW-1185">Reference proteome</keyword>
<feature type="transmembrane region" description="Helical" evidence="1">
    <location>
        <begin position="43"/>
        <end position="67"/>
    </location>
</feature>
<dbReference type="InParanoid" id="A0A066V1Y4"/>
<keyword evidence="1" id="KW-1133">Transmembrane helix</keyword>
<evidence type="ECO:0000313" key="3">
    <source>
        <dbReference type="Proteomes" id="UP000027361"/>
    </source>
</evidence>
<gene>
    <name evidence="2" type="ORF">K437DRAFT_78195</name>
</gene>
<evidence type="ECO:0000313" key="2">
    <source>
        <dbReference type="EMBL" id="KDN35451.1"/>
    </source>
</evidence>
<keyword evidence="1" id="KW-0472">Membrane</keyword>
<dbReference type="AlphaFoldDB" id="A0A066V1Y4"/>
<reference evidence="2 3" key="1">
    <citation type="submission" date="2014-05" db="EMBL/GenBank/DDBJ databases">
        <title>Draft genome sequence of a rare smut relative, Tilletiaria anomala UBC 951.</title>
        <authorList>
            <consortium name="DOE Joint Genome Institute"/>
            <person name="Toome M."/>
            <person name="Kuo A."/>
            <person name="Henrissat B."/>
            <person name="Lipzen A."/>
            <person name="Tritt A."/>
            <person name="Yoshinaga Y."/>
            <person name="Zane M."/>
            <person name="Barry K."/>
            <person name="Grigoriev I.V."/>
            <person name="Spatafora J.W."/>
            <person name="Aimea M.C."/>
        </authorList>
    </citation>
    <scope>NUCLEOTIDE SEQUENCE [LARGE SCALE GENOMIC DNA]</scope>
    <source>
        <strain evidence="2 3">UBC 951</strain>
    </source>
</reference>
<dbReference type="RefSeq" id="XP_013239792.1">
    <property type="nucleotide sequence ID" value="XM_013384338.1"/>
</dbReference>
<feature type="transmembrane region" description="Helical" evidence="1">
    <location>
        <begin position="101"/>
        <end position="122"/>
    </location>
</feature>
<dbReference type="GeneID" id="25267809"/>